<dbReference type="GO" id="GO:0071555">
    <property type="term" value="P:cell wall organization"/>
    <property type="evidence" value="ECO:0007669"/>
    <property type="project" value="TreeGrafter"/>
</dbReference>
<evidence type="ECO:0000256" key="9">
    <source>
        <dbReference type="ARBA" id="ARBA00022989"/>
    </source>
</evidence>
<dbReference type="Proteomes" id="UP000295531">
    <property type="component" value="Unassembled WGS sequence"/>
</dbReference>
<comment type="similarity">
    <text evidence="12">Belongs to the glycosyltransferase 4 family. WecA subfamily.</text>
</comment>
<evidence type="ECO:0000313" key="14">
    <source>
        <dbReference type="EMBL" id="TDP40253.1"/>
    </source>
</evidence>
<dbReference type="GO" id="GO:0044038">
    <property type="term" value="P:cell wall macromolecule biosynthetic process"/>
    <property type="evidence" value="ECO:0007669"/>
    <property type="project" value="TreeGrafter"/>
</dbReference>
<evidence type="ECO:0000256" key="11">
    <source>
        <dbReference type="ARBA" id="ARBA00023211"/>
    </source>
</evidence>
<feature type="binding site" evidence="13">
    <location>
        <position position="150"/>
    </location>
    <ligand>
        <name>Mg(2+)</name>
        <dbReference type="ChEBI" id="CHEBI:18420"/>
    </ligand>
</feature>
<dbReference type="EC" id="2.7.8.33" evidence="12"/>
<feature type="transmembrane region" description="Helical" evidence="12">
    <location>
        <begin position="122"/>
        <end position="146"/>
    </location>
</feature>
<dbReference type="InterPro" id="IPR012750">
    <property type="entry name" value="ECA_WecA-rel"/>
</dbReference>
<dbReference type="PANTHER" id="PTHR22926">
    <property type="entry name" value="PHOSPHO-N-ACETYLMURAMOYL-PENTAPEPTIDE-TRANSFERASE"/>
    <property type="match status" value="1"/>
</dbReference>
<dbReference type="Pfam" id="PF00953">
    <property type="entry name" value="Glycos_transf_4"/>
    <property type="match status" value="1"/>
</dbReference>
<comment type="catalytic activity">
    <reaction evidence="12">
        <text>di-trans,octa-cis-undecaprenyl phosphate + UDP-N-acetyl-alpha-D-glucosamine = N-acetyl-alpha-D-glucosaminyl-di-trans,octa-cis-undecaprenyl diphosphate + UMP</text>
        <dbReference type="Rhea" id="RHEA:28090"/>
        <dbReference type="ChEBI" id="CHEBI:57705"/>
        <dbReference type="ChEBI" id="CHEBI:57865"/>
        <dbReference type="ChEBI" id="CHEBI:60392"/>
        <dbReference type="ChEBI" id="CHEBI:62959"/>
        <dbReference type="EC" id="2.7.8.33"/>
    </reaction>
</comment>
<comment type="cofactor">
    <cofactor evidence="12">
        <name>Mn(2+)</name>
        <dbReference type="ChEBI" id="CHEBI:29035"/>
    </cofactor>
</comment>
<evidence type="ECO:0000313" key="15">
    <source>
        <dbReference type="Proteomes" id="UP000295531"/>
    </source>
</evidence>
<evidence type="ECO:0000256" key="4">
    <source>
        <dbReference type="ARBA" id="ARBA00022676"/>
    </source>
</evidence>
<evidence type="ECO:0000256" key="2">
    <source>
        <dbReference type="ARBA" id="ARBA00022475"/>
    </source>
</evidence>
<accession>A0A4R6PPY4</accession>
<dbReference type="PANTHER" id="PTHR22926:SF3">
    <property type="entry name" value="UNDECAPRENYL-PHOSPHATE ALPHA-N-ACETYLGLUCOSAMINYL 1-PHOSPHATE TRANSFERASE"/>
    <property type="match status" value="1"/>
</dbReference>
<sequence length="359" mass="39555">MPTLGVILLTFVGCAAAMAWLSPVAEKIGLVDIPNKRKVHSGHVPLIGGIAMFGALLLSCFLFAQYNQLLSLYLISCGFIVFIGVLDDKYDLKVSLRVVAQVLIASILVFGAELHLQQFGDLMGLGVIELGVAGPFITVVAVLAAINCFNMVDGIDGLAGSMALITFLGIATLGVQGGNWSVVVLTFVGATIAYLMFNLRWPARRLPKVFMGDAGSMLIGLTVVWLLVINTQGPDSTFRPVTSLWLIALPLMDMTAIMFRRMRKGHSPFEPDREHIHHIFLRVGFTPIQSLLIISFVGVLFATFGVMGELFNWPAWVMFGTFLLLFAGYCASLRHIWVLSKWFRRWRGIEPEVTEKTKY</sequence>
<reference evidence="14 15" key="1">
    <citation type="submission" date="2019-03" db="EMBL/GenBank/DDBJ databases">
        <title>Freshwater and sediment microbial communities from various areas in North America, analyzing microbe dynamics in response to fracking.</title>
        <authorList>
            <person name="Lamendella R."/>
        </authorList>
    </citation>
    <scope>NUCLEOTIDE SEQUENCE [LARGE SCALE GENOMIC DNA]</scope>
    <source>
        <strain evidence="14 15">18_TX</strain>
    </source>
</reference>
<feature type="transmembrane region" description="Helical" evidence="12">
    <location>
        <begin position="46"/>
        <end position="64"/>
    </location>
</feature>
<keyword evidence="3 12" id="KW-0997">Cell inner membrane</keyword>
<evidence type="ECO:0000256" key="1">
    <source>
        <dbReference type="ARBA" id="ARBA00004651"/>
    </source>
</evidence>
<dbReference type="GO" id="GO:0030145">
    <property type="term" value="F:manganese ion binding"/>
    <property type="evidence" value="ECO:0007669"/>
    <property type="project" value="InterPro"/>
</dbReference>
<dbReference type="NCBIfam" id="TIGR02380">
    <property type="entry name" value="ECA_wecA"/>
    <property type="match status" value="1"/>
</dbReference>
<keyword evidence="10 12" id="KW-0472">Membrane</keyword>
<feature type="transmembrane region" description="Helical" evidence="12">
    <location>
        <begin position="70"/>
        <end position="86"/>
    </location>
</feature>
<gene>
    <name evidence="12" type="primary">wecA</name>
    <name evidence="14" type="ORF">DEU29_102153</name>
</gene>
<protein>
    <recommendedName>
        <fullName evidence="12">Undecaprenyl-phosphate alpha-N-acetylglucosaminyl 1-phosphate transferase</fullName>
        <ecNumber evidence="12">2.7.8.33</ecNumber>
    </recommendedName>
    <alternativeName>
        <fullName evidence="12">UDP-GlcNAc:undecaprenyl-phosphate GlcNAc-1-phosphate transferase</fullName>
    </alternativeName>
    <alternativeName>
        <fullName evidence="12">Undecaprenyl-phosphate GlcNAc-1-phosphate transferase</fullName>
    </alternativeName>
</protein>
<dbReference type="GO" id="GO:0000287">
    <property type="term" value="F:magnesium ion binding"/>
    <property type="evidence" value="ECO:0007669"/>
    <property type="project" value="InterPro"/>
</dbReference>
<keyword evidence="15" id="KW-1185">Reference proteome</keyword>
<keyword evidence="8 12" id="KW-0448">Lipopolysaccharide biosynthesis</keyword>
<feature type="transmembrane region" description="Helical" evidence="12">
    <location>
        <begin position="209"/>
        <end position="229"/>
    </location>
</feature>
<evidence type="ECO:0000256" key="8">
    <source>
        <dbReference type="ARBA" id="ARBA00022985"/>
    </source>
</evidence>
<keyword evidence="11 12" id="KW-0464">Manganese</keyword>
<dbReference type="AlphaFoldDB" id="A0A4R6PPY4"/>
<feature type="transmembrane region" description="Helical" evidence="12">
    <location>
        <begin position="180"/>
        <end position="197"/>
    </location>
</feature>
<feature type="transmembrane region" description="Helical" evidence="12">
    <location>
        <begin position="279"/>
        <end position="307"/>
    </location>
</feature>
<organism evidence="14 15">
    <name type="scientific">Idiomarina aquatica</name>
    <dbReference type="NCBI Taxonomy" id="1327752"/>
    <lineage>
        <taxon>Bacteria</taxon>
        <taxon>Pseudomonadati</taxon>
        <taxon>Pseudomonadota</taxon>
        <taxon>Gammaproteobacteria</taxon>
        <taxon>Alteromonadales</taxon>
        <taxon>Idiomarinaceae</taxon>
        <taxon>Idiomarina</taxon>
    </lineage>
</organism>
<dbReference type="CDD" id="cd06853">
    <property type="entry name" value="GT_WecA_like"/>
    <property type="match status" value="1"/>
</dbReference>
<evidence type="ECO:0000256" key="5">
    <source>
        <dbReference type="ARBA" id="ARBA00022679"/>
    </source>
</evidence>
<name>A0A4R6PPY4_9GAMM</name>
<comment type="function">
    <text evidence="12">Catalyzes the transfer of the GlcNAc-1-phosphate moiety from UDP-GlcNAc onto the carrier lipid undecaprenyl phosphate (C55-P), yielding GlcNAc-pyrophosphoryl-undecaprenyl (GlcNAc-PP-C55).</text>
</comment>
<comment type="pathway">
    <text evidence="12">Bacterial outer membrane biogenesis; LPS O-antigen biosynthesis.</text>
</comment>
<dbReference type="GO" id="GO:0009276">
    <property type="term" value="C:Gram-negative-bacterium-type cell wall"/>
    <property type="evidence" value="ECO:0007669"/>
    <property type="project" value="InterPro"/>
</dbReference>
<evidence type="ECO:0000256" key="12">
    <source>
        <dbReference type="HAMAP-Rule" id="MF_02030"/>
    </source>
</evidence>
<dbReference type="GO" id="GO:0005886">
    <property type="term" value="C:plasma membrane"/>
    <property type="evidence" value="ECO:0007669"/>
    <property type="project" value="UniProtKB-SubCell"/>
</dbReference>
<evidence type="ECO:0000256" key="7">
    <source>
        <dbReference type="ARBA" id="ARBA00022842"/>
    </source>
</evidence>
<dbReference type="GO" id="GO:0036380">
    <property type="term" value="F:UDP-N-acetylglucosamine-undecaprenyl-phosphate N-acetylglucosaminephosphotransferase activity"/>
    <property type="evidence" value="ECO:0007669"/>
    <property type="project" value="UniProtKB-UniRule"/>
</dbReference>
<evidence type="ECO:0000256" key="10">
    <source>
        <dbReference type="ARBA" id="ARBA00023136"/>
    </source>
</evidence>
<keyword evidence="2 12" id="KW-1003">Cell membrane</keyword>
<dbReference type="GO" id="GO:0016757">
    <property type="term" value="F:glycosyltransferase activity"/>
    <property type="evidence" value="ECO:0007669"/>
    <property type="project" value="UniProtKB-KW"/>
</dbReference>
<proteinExistence type="inferred from homology"/>
<keyword evidence="13" id="KW-0479">Metal-binding</keyword>
<dbReference type="RefSeq" id="WP_133538714.1">
    <property type="nucleotide sequence ID" value="NZ_SNXI01000002.1"/>
</dbReference>
<dbReference type="UniPathway" id="UPA00281"/>
<keyword evidence="7 12" id="KW-0460">Magnesium</keyword>
<dbReference type="EMBL" id="SNXI01000002">
    <property type="protein sequence ID" value="TDP40253.1"/>
    <property type="molecule type" value="Genomic_DNA"/>
</dbReference>
<feature type="transmembrane region" description="Helical" evidence="12">
    <location>
        <begin position="313"/>
        <end position="337"/>
    </location>
</feature>
<keyword evidence="4 12" id="KW-0328">Glycosyltransferase</keyword>
<feature type="transmembrane region" description="Helical" evidence="12">
    <location>
        <begin position="241"/>
        <end position="259"/>
    </location>
</feature>
<dbReference type="GO" id="GO:0009243">
    <property type="term" value="P:O antigen biosynthetic process"/>
    <property type="evidence" value="ECO:0007669"/>
    <property type="project" value="UniProtKB-UniRule"/>
</dbReference>
<evidence type="ECO:0000256" key="13">
    <source>
        <dbReference type="PIRSR" id="PIRSR600715-1"/>
    </source>
</evidence>
<keyword evidence="9 12" id="KW-1133">Transmembrane helix</keyword>
<evidence type="ECO:0000256" key="3">
    <source>
        <dbReference type="ARBA" id="ARBA00022519"/>
    </source>
</evidence>
<dbReference type="HAMAP" id="MF_02030">
    <property type="entry name" value="WecA_Gammaproteo"/>
    <property type="match status" value="1"/>
</dbReference>
<feature type="binding site" evidence="13">
    <location>
        <position position="213"/>
    </location>
    <ligand>
        <name>Mg(2+)</name>
        <dbReference type="ChEBI" id="CHEBI:18420"/>
    </ligand>
</feature>
<keyword evidence="5 12" id="KW-0808">Transferase</keyword>
<feature type="transmembrane region" description="Helical" evidence="12">
    <location>
        <begin position="158"/>
        <end position="174"/>
    </location>
</feature>
<dbReference type="OrthoDB" id="9783652at2"/>
<comment type="subcellular location">
    <subcellularLocation>
        <location evidence="12">Cell inner membrane</location>
        <topology evidence="12">Multi-pass membrane protein</topology>
    </subcellularLocation>
    <subcellularLocation>
        <location evidence="1">Cell membrane</location>
        <topology evidence="1">Multi-pass membrane protein</topology>
    </subcellularLocation>
</comment>
<feature type="transmembrane region" description="Helical" evidence="12">
    <location>
        <begin position="6"/>
        <end position="25"/>
    </location>
</feature>
<evidence type="ECO:0000256" key="6">
    <source>
        <dbReference type="ARBA" id="ARBA00022692"/>
    </source>
</evidence>
<comment type="cofactor">
    <cofactor evidence="12 13">
        <name>Mg(2+)</name>
        <dbReference type="ChEBI" id="CHEBI:18420"/>
    </cofactor>
</comment>
<keyword evidence="6 12" id="KW-0812">Transmembrane</keyword>
<comment type="caution">
    <text evidence="14">The sequence shown here is derived from an EMBL/GenBank/DDBJ whole genome shotgun (WGS) entry which is preliminary data.</text>
</comment>
<dbReference type="InterPro" id="IPR000715">
    <property type="entry name" value="Glycosyl_transferase_4"/>
</dbReference>